<evidence type="ECO:0000256" key="3">
    <source>
        <dbReference type="ARBA" id="ARBA00022801"/>
    </source>
</evidence>
<dbReference type="SUPFAM" id="SSF52540">
    <property type="entry name" value="P-loop containing nucleoside triphosphate hydrolases"/>
    <property type="match status" value="1"/>
</dbReference>
<evidence type="ECO:0000313" key="6">
    <source>
        <dbReference type="EMBL" id="MDA5192550.1"/>
    </source>
</evidence>
<proteinExistence type="inferred from homology"/>
<protein>
    <submittedName>
        <fullName evidence="6">Methylmalonyl Co-A mutase-associated GTPase MeaB</fullName>
        <ecNumber evidence="6">3.6.5.-</ecNumber>
    </submittedName>
</protein>
<sequence>MNLIDGILSGNRRALGKAITLVESTRADHRLEAQALMAALLPHTGGSMRLGLSGAPGVGKSSFIEAFGQFLTARGLKVAVLAIDPSSARTGGSILGDKTRMEQLAHDPLAFIRPSPSGCTLGGVARRTREAMLLCEAAGYDVVMVETVGVGQSETAVADMVDMFLLLLSPGGGDELQGIKRGIMELADLVIVNKADGDLEPAARRAQAEYRAALHIMRPKTPTWIPHALRVSALKALGLEDVWAQVEKYRTALTATGELEQFRAGQAKAWMWSEIHDRLTDAVRAANPAEVQAAEAAVTAGTEPPGLAAERILARFLQP</sequence>
<evidence type="ECO:0000256" key="4">
    <source>
        <dbReference type="ARBA" id="ARBA00023134"/>
    </source>
</evidence>
<dbReference type="PANTHER" id="PTHR23408">
    <property type="entry name" value="METHYLMALONYL-COA MUTASE"/>
    <property type="match status" value="1"/>
</dbReference>
<dbReference type="Gene3D" id="1.20.5.170">
    <property type="match status" value="1"/>
</dbReference>
<keyword evidence="2" id="KW-0547">Nucleotide-binding</keyword>
<reference evidence="6" key="2">
    <citation type="journal article" date="2023" name="Syst. Appl. Microbiol.">
        <title>Govania unica gen. nov., sp. nov., a rare biosphere bacterium that represents a novel family in the class Alphaproteobacteria.</title>
        <authorList>
            <person name="Vandamme P."/>
            <person name="Peeters C."/>
            <person name="Hettiarachchi A."/>
            <person name="Cnockaert M."/>
            <person name="Carlier A."/>
        </authorList>
    </citation>
    <scope>NUCLEOTIDE SEQUENCE</scope>
    <source>
        <strain evidence="6">LMG 31809</strain>
    </source>
</reference>
<keyword evidence="7" id="KW-1185">Reference proteome</keyword>
<dbReference type="InterPro" id="IPR027417">
    <property type="entry name" value="P-loop_NTPase"/>
</dbReference>
<dbReference type="InterPro" id="IPR005129">
    <property type="entry name" value="GTPase_ArgK"/>
</dbReference>
<comment type="catalytic activity">
    <reaction evidence="5">
        <text>GTP + H2O = GDP + phosphate + H(+)</text>
        <dbReference type="Rhea" id="RHEA:19669"/>
        <dbReference type="ChEBI" id="CHEBI:15377"/>
        <dbReference type="ChEBI" id="CHEBI:15378"/>
        <dbReference type="ChEBI" id="CHEBI:37565"/>
        <dbReference type="ChEBI" id="CHEBI:43474"/>
        <dbReference type="ChEBI" id="CHEBI:58189"/>
    </reaction>
</comment>
<dbReference type="Gene3D" id="1.10.287.130">
    <property type="match status" value="1"/>
</dbReference>
<dbReference type="FunFam" id="3.40.50.300:FF:000647">
    <property type="entry name" value="Methylmalonic aciduria type A homolog, mitochondrial"/>
    <property type="match status" value="1"/>
</dbReference>
<dbReference type="RefSeq" id="WP_274942255.1">
    <property type="nucleotide sequence ID" value="NZ_JANWOI010000001.1"/>
</dbReference>
<dbReference type="GO" id="GO:0005525">
    <property type="term" value="F:GTP binding"/>
    <property type="evidence" value="ECO:0007669"/>
    <property type="project" value="UniProtKB-KW"/>
</dbReference>
<dbReference type="EMBL" id="JANWOI010000001">
    <property type="protein sequence ID" value="MDA5192550.1"/>
    <property type="molecule type" value="Genomic_DNA"/>
</dbReference>
<dbReference type="Gene3D" id="3.40.50.300">
    <property type="entry name" value="P-loop containing nucleotide triphosphate hydrolases"/>
    <property type="match status" value="1"/>
</dbReference>
<reference evidence="6" key="1">
    <citation type="submission" date="2022-08" db="EMBL/GenBank/DDBJ databases">
        <authorList>
            <person name="Vandamme P."/>
            <person name="Hettiarachchi A."/>
            <person name="Peeters C."/>
            <person name="Cnockaert M."/>
            <person name="Carlier A."/>
        </authorList>
    </citation>
    <scope>NUCLEOTIDE SEQUENCE</scope>
    <source>
        <strain evidence="6">LMG 31809</strain>
    </source>
</reference>
<name>A0A9X3TVK0_9PROT</name>
<accession>A0A9X3TVK0</accession>
<comment type="caution">
    <text evidence="6">The sequence shown here is derived from an EMBL/GenBank/DDBJ whole genome shotgun (WGS) entry which is preliminary data.</text>
</comment>
<dbReference type="NCBIfam" id="NF006958">
    <property type="entry name" value="PRK09435.1"/>
    <property type="match status" value="1"/>
</dbReference>
<dbReference type="EC" id="3.6.5.-" evidence="6"/>
<dbReference type="CDD" id="cd03114">
    <property type="entry name" value="MMAA-like"/>
    <property type="match status" value="1"/>
</dbReference>
<organism evidence="6 7">
    <name type="scientific">Govanella unica</name>
    <dbReference type="NCBI Taxonomy" id="2975056"/>
    <lineage>
        <taxon>Bacteria</taxon>
        <taxon>Pseudomonadati</taxon>
        <taxon>Pseudomonadota</taxon>
        <taxon>Alphaproteobacteria</taxon>
        <taxon>Emcibacterales</taxon>
        <taxon>Govanellaceae</taxon>
        <taxon>Govanella</taxon>
    </lineage>
</organism>
<evidence type="ECO:0000256" key="5">
    <source>
        <dbReference type="ARBA" id="ARBA00048548"/>
    </source>
</evidence>
<keyword evidence="4" id="KW-0342">GTP-binding</keyword>
<evidence type="ECO:0000256" key="2">
    <source>
        <dbReference type="ARBA" id="ARBA00022741"/>
    </source>
</evidence>
<dbReference type="Pfam" id="PF03308">
    <property type="entry name" value="MeaB"/>
    <property type="match status" value="1"/>
</dbReference>
<dbReference type="Proteomes" id="UP001141619">
    <property type="component" value="Unassembled WGS sequence"/>
</dbReference>
<dbReference type="PANTHER" id="PTHR23408:SF3">
    <property type="entry name" value="METHYLMALONIC ACIDURIA TYPE A PROTEIN, MITOCHONDRIAL"/>
    <property type="match status" value="1"/>
</dbReference>
<comment type="similarity">
    <text evidence="1">Belongs to the SIMIBI class G3E GTPase family. ArgK/MeaB subfamily.</text>
</comment>
<dbReference type="NCBIfam" id="TIGR00750">
    <property type="entry name" value="lao"/>
    <property type="match status" value="1"/>
</dbReference>
<evidence type="ECO:0000313" key="7">
    <source>
        <dbReference type="Proteomes" id="UP001141619"/>
    </source>
</evidence>
<gene>
    <name evidence="6" type="primary">meaB</name>
    <name evidence="6" type="ORF">NYP16_01075</name>
</gene>
<dbReference type="GO" id="GO:0005737">
    <property type="term" value="C:cytoplasm"/>
    <property type="evidence" value="ECO:0007669"/>
    <property type="project" value="TreeGrafter"/>
</dbReference>
<evidence type="ECO:0000256" key="1">
    <source>
        <dbReference type="ARBA" id="ARBA00009625"/>
    </source>
</evidence>
<dbReference type="GO" id="GO:0003924">
    <property type="term" value="F:GTPase activity"/>
    <property type="evidence" value="ECO:0007669"/>
    <property type="project" value="InterPro"/>
</dbReference>
<keyword evidence="3 6" id="KW-0378">Hydrolase</keyword>
<dbReference type="AlphaFoldDB" id="A0A9X3TVK0"/>